<protein>
    <submittedName>
        <fullName evidence="1">Extracellular protein</fullName>
    </submittedName>
</protein>
<dbReference type="OrthoDB" id="2342176at2759"/>
<name>A0A2P5HPX1_DIAHE</name>
<evidence type="ECO:0000313" key="2">
    <source>
        <dbReference type="Proteomes" id="UP000094444"/>
    </source>
</evidence>
<dbReference type="InParanoid" id="A0A2P5HPX1"/>
<dbReference type="STRING" id="158607.A0A2P5HPX1"/>
<accession>A0A2P5HPX1</accession>
<dbReference type="PANTHER" id="PTHR36182">
    <property type="entry name" value="PROTEIN, PUTATIVE (AFU_ORTHOLOGUE AFUA_6G10930)-RELATED"/>
    <property type="match status" value="1"/>
</dbReference>
<keyword evidence="2" id="KW-1185">Reference proteome</keyword>
<organism evidence="1 2">
    <name type="scientific">Diaporthe helianthi</name>
    <dbReference type="NCBI Taxonomy" id="158607"/>
    <lineage>
        <taxon>Eukaryota</taxon>
        <taxon>Fungi</taxon>
        <taxon>Dikarya</taxon>
        <taxon>Ascomycota</taxon>
        <taxon>Pezizomycotina</taxon>
        <taxon>Sordariomycetes</taxon>
        <taxon>Sordariomycetidae</taxon>
        <taxon>Diaporthales</taxon>
        <taxon>Diaporthaceae</taxon>
        <taxon>Diaporthe</taxon>
    </lineage>
</organism>
<dbReference type="AlphaFoldDB" id="A0A2P5HPX1"/>
<proteinExistence type="predicted"/>
<reference evidence="1" key="1">
    <citation type="submission" date="2017-09" db="EMBL/GenBank/DDBJ databases">
        <title>Polyketide synthases of a Diaporthe helianthi virulent isolate.</title>
        <authorList>
            <person name="Baroncelli R."/>
        </authorList>
    </citation>
    <scope>NUCLEOTIDE SEQUENCE [LARGE SCALE GENOMIC DNA]</scope>
    <source>
        <strain evidence="1">7/96</strain>
    </source>
</reference>
<dbReference type="PANTHER" id="PTHR36182:SF1">
    <property type="entry name" value="PROTEIN, PUTATIVE (AFU_ORTHOLOGUE AFUA_6G10930)-RELATED"/>
    <property type="match status" value="1"/>
</dbReference>
<evidence type="ECO:0000313" key="1">
    <source>
        <dbReference type="EMBL" id="POS72304.1"/>
    </source>
</evidence>
<dbReference type="EMBL" id="MAVT02001031">
    <property type="protein sequence ID" value="POS72304.1"/>
    <property type="molecule type" value="Genomic_DNA"/>
</dbReference>
<dbReference type="Proteomes" id="UP000094444">
    <property type="component" value="Unassembled WGS sequence"/>
</dbReference>
<gene>
    <name evidence="1" type="ORF">DHEL01_v209305</name>
</gene>
<comment type="caution">
    <text evidence="1">The sequence shown here is derived from an EMBL/GenBank/DDBJ whole genome shotgun (WGS) entry which is preliminary data.</text>
</comment>
<sequence>MAFPHMLLSYPPALRWEGNPYSGNDADYSLTNPLKQDGSDYPCKGSLKLLGTPEGTPVANWVAGQTYNLTLEGGSTHDGGSCQAAISTDYGATFHVIHSWEGGCPVSGAGSSSFPFTLPSDTTSSEQAVFAWTWFNKIGNREMYMNCAVVTISGGQAGTQPTRFADRPSIFVANINGCKNTEGVDTKFPSPGPDVSVNDPAAQVPAGPACTSPIVSSTQSASSIVSGAPGISPNTSTSYSLKLSVGFHVVLSLLLSFLWF</sequence>
<dbReference type="Gene3D" id="2.70.50.70">
    <property type="match status" value="1"/>
</dbReference>